<accession>A0A4S8L2H2</accession>
<dbReference type="Proteomes" id="UP000297245">
    <property type="component" value="Unassembled WGS sequence"/>
</dbReference>
<protein>
    <recommendedName>
        <fullName evidence="4">Crinkler effector protein N-terminal domain-containing protein</fullName>
    </recommendedName>
</protein>
<dbReference type="OrthoDB" id="4062651at2759"/>
<sequence>MNLTLFCCLVGSNIPFPVDISSLLAVFHPKDMITEKNSDELKRIDAHELALFEVSLSRGSGGGRYRTLDLTKKLFFSIDWRGRPSMSR</sequence>
<evidence type="ECO:0000313" key="6">
    <source>
        <dbReference type="Proteomes" id="UP000297245"/>
    </source>
</evidence>
<dbReference type="AlphaFoldDB" id="A0A4S8L2H2"/>
<dbReference type="InterPro" id="IPR045379">
    <property type="entry name" value="Crinkler_N"/>
</dbReference>
<reference evidence="5 6" key="1">
    <citation type="journal article" date="2019" name="Nat. Ecol. Evol.">
        <title>Megaphylogeny resolves global patterns of mushroom evolution.</title>
        <authorList>
            <person name="Varga T."/>
            <person name="Krizsan K."/>
            <person name="Foldi C."/>
            <person name="Dima B."/>
            <person name="Sanchez-Garcia M."/>
            <person name="Sanchez-Ramirez S."/>
            <person name="Szollosi G.J."/>
            <person name="Szarkandi J.G."/>
            <person name="Papp V."/>
            <person name="Albert L."/>
            <person name="Andreopoulos W."/>
            <person name="Angelini C."/>
            <person name="Antonin V."/>
            <person name="Barry K.W."/>
            <person name="Bougher N.L."/>
            <person name="Buchanan P."/>
            <person name="Buyck B."/>
            <person name="Bense V."/>
            <person name="Catcheside P."/>
            <person name="Chovatia M."/>
            <person name="Cooper J."/>
            <person name="Damon W."/>
            <person name="Desjardin D."/>
            <person name="Finy P."/>
            <person name="Geml J."/>
            <person name="Haridas S."/>
            <person name="Hughes K."/>
            <person name="Justo A."/>
            <person name="Karasinski D."/>
            <person name="Kautmanova I."/>
            <person name="Kiss B."/>
            <person name="Kocsube S."/>
            <person name="Kotiranta H."/>
            <person name="LaButti K.M."/>
            <person name="Lechner B.E."/>
            <person name="Liimatainen K."/>
            <person name="Lipzen A."/>
            <person name="Lukacs Z."/>
            <person name="Mihaltcheva S."/>
            <person name="Morgado L.N."/>
            <person name="Niskanen T."/>
            <person name="Noordeloos M.E."/>
            <person name="Ohm R.A."/>
            <person name="Ortiz-Santana B."/>
            <person name="Ovrebo C."/>
            <person name="Racz N."/>
            <person name="Riley R."/>
            <person name="Savchenko A."/>
            <person name="Shiryaev A."/>
            <person name="Soop K."/>
            <person name="Spirin V."/>
            <person name="Szebenyi C."/>
            <person name="Tomsovsky M."/>
            <person name="Tulloss R.E."/>
            <person name="Uehling J."/>
            <person name="Grigoriev I.V."/>
            <person name="Vagvolgyi C."/>
            <person name="Papp T."/>
            <person name="Martin F.M."/>
            <person name="Miettinen O."/>
            <person name="Hibbett D.S."/>
            <person name="Nagy L.G."/>
        </authorList>
    </citation>
    <scope>NUCLEOTIDE SEQUENCE [LARGE SCALE GENOMIC DNA]</scope>
    <source>
        <strain evidence="5 6">CBS 962.96</strain>
    </source>
</reference>
<feature type="domain" description="Crinkler effector protein N-terminal" evidence="4">
    <location>
        <begin position="3"/>
        <end position="57"/>
    </location>
</feature>
<dbReference type="GO" id="GO:0043657">
    <property type="term" value="C:host cell"/>
    <property type="evidence" value="ECO:0007669"/>
    <property type="project" value="UniProtKB-SubCell"/>
</dbReference>
<dbReference type="EMBL" id="ML179716">
    <property type="protein sequence ID" value="THU82662.1"/>
    <property type="molecule type" value="Genomic_DNA"/>
</dbReference>
<gene>
    <name evidence="5" type="ORF">K435DRAFT_444520</name>
</gene>
<name>A0A4S8L2H2_DENBC</name>
<organism evidence="5 6">
    <name type="scientific">Dendrothele bispora (strain CBS 962.96)</name>
    <dbReference type="NCBI Taxonomy" id="1314807"/>
    <lineage>
        <taxon>Eukaryota</taxon>
        <taxon>Fungi</taxon>
        <taxon>Dikarya</taxon>
        <taxon>Basidiomycota</taxon>
        <taxon>Agaricomycotina</taxon>
        <taxon>Agaricomycetes</taxon>
        <taxon>Agaricomycetidae</taxon>
        <taxon>Agaricales</taxon>
        <taxon>Agaricales incertae sedis</taxon>
        <taxon>Dendrothele</taxon>
    </lineage>
</organism>
<dbReference type="Pfam" id="PF20147">
    <property type="entry name" value="Crinkler"/>
    <property type="match status" value="1"/>
</dbReference>
<evidence type="ECO:0000259" key="4">
    <source>
        <dbReference type="Pfam" id="PF20147"/>
    </source>
</evidence>
<evidence type="ECO:0000313" key="5">
    <source>
        <dbReference type="EMBL" id="THU82662.1"/>
    </source>
</evidence>
<dbReference type="GO" id="GO:0005576">
    <property type="term" value="C:extracellular region"/>
    <property type="evidence" value="ECO:0007669"/>
    <property type="project" value="UniProtKB-SubCell"/>
</dbReference>
<proteinExistence type="predicted"/>
<keyword evidence="6" id="KW-1185">Reference proteome</keyword>
<evidence type="ECO:0000256" key="3">
    <source>
        <dbReference type="ARBA" id="ARBA00022525"/>
    </source>
</evidence>
<keyword evidence="3" id="KW-0964">Secreted</keyword>
<comment type="subcellular location">
    <subcellularLocation>
        <location evidence="1">Host cell</location>
    </subcellularLocation>
    <subcellularLocation>
        <location evidence="2">Secreted</location>
    </subcellularLocation>
</comment>
<evidence type="ECO:0000256" key="1">
    <source>
        <dbReference type="ARBA" id="ARBA00004340"/>
    </source>
</evidence>
<evidence type="ECO:0000256" key="2">
    <source>
        <dbReference type="ARBA" id="ARBA00004613"/>
    </source>
</evidence>